<comment type="caution">
    <text evidence="2">The sequence shown here is derived from an EMBL/GenBank/DDBJ whole genome shotgun (WGS) entry which is preliminary data.</text>
</comment>
<dbReference type="RefSeq" id="WP_056858256.1">
    <property type="nucleotide sequence ID" value="NZ_LKEF01000014.1"/>
</dbReference>
<gene>
    <name evidence="2" type="ORF">AO063_15610</name>
</gene>
<dbReference type="PANTHER" id="PTHR20883">
    <property type="entry name" value="PHYTANOYL-COA DIOXYGENASE DOMAIN CONTAINING 1"/>
    <property type="match status" value="1"/>
</dbReference>
<proteinExistence type="predicted"/>
<dbReference type="SUPFAM" id="SSF51197">
    <property type="entry name" value="Clavaminate synthase-like"/>
    <property type="match status" value="1"/>
</dbReference>
<protein>
    <submittedName>
        <fullName evidence="2">Phytanoyl-CoA dioxygenase</fullName>
    </submittedName>
</protein>
<organism evidence="2 3">
    <name type="scientific">Pseudomonas fluorescens ICMP 11288</name>
    <dbReference type="NCBI Taxonomy" id="1198309"/>
    <lineage>
        <taxon>Bacteria</taxon>
        <taxon>Pseudomonadati</taxon>
        <taxon>Pseudomonadota</taxon>
        <taxon>Gammaproteobacteria</taxon>
        <taxon>Pseudomonadales</taxon>
        <taxon>Pseudomonadaceae</taxon>
        <taxon>Pseudomonas</taxon>
    </lineage>
</organism>
<sequence length="276" mass="31240">MQAVMKTEANSGYAPRQLDAQQILDFRANGWMKLENVINAETVQMLLQEAKTRMGEVARTVDRNDPGKQIENAYRWYARWDEVSSTCPQIKALSHSPQLASIASQLVGEEVRFYSDHVFAKNPESEAGGDTPWHQDFPHHPLDRQGALNIWIALVDLTPEMGTMQFLSRSHRAGMLGRYFNRRDNVTLLDEHPWVLDEFEMSPPIALKAGDATVHDMNVIHAAPANSSNVPRWVYSTLWLPVSARYTGASNHRTDPLGLTLDMPMEHPKFPVIPTR</sequence>
<dbReference type="Proteomes" id="UP000054197">
    <property type="component" value="Unassembled WGS sequence"/>
</dbReference>
<accession>A0A0W0HZX2</accession>
<name>A0A0W0HZX2_PSEFL</name>
<comment type="cofactor">
    <cofactor evidence="1">
        <name>Fe(2+)</name>
        <dbReference type="ChEBI" id="CHEBI:29033"/>
    </cofactor>
</comment>
<evidence type="ECO:0000256" key="1">
    <source>
        <dbReference type="ARBA" id="ARBA00001954"/>
    </source>
</evidence>
<evidence type="ECO:0000313" key="3">
    <source>
        <dbReference type="Proteomes" id="UP000054197"/>
    </source>
</evidence>
<reference evidence="2 3" key="1">
    <citation type="submission" date="2015-09" db="EMBL/GenBank/DDBJ databases">
        <title>Genome sequence of ICMP 11288.</title>
        <authorList>
            <person name="Visnovsky S."/>
            <person name="Lu A."/>
            <person name="Panda P."/>
            <person name="Pitman A."/>
        </authorList>
    </citation>
    <scope>NUCLEOTIDE SEQUENCE [LARGE SCALE GENOMIC DNA]</scope>
    <source>
        <strain evidence="2 3">ICMP 11288</strain>
    </source>
</reference>
<dbReference type="GO" id="GO:0016706">
    <property type="term" value="F:2-oxoglutarate-dependent dioxygenase activity"/>
    <property type="evidence" value="ECO:0007669"/>
    <property type="project" value="UniProtKB-ARBA"/>
</dbReference>
<dbReference type="Pfam" id="PF05721">
    <property type="entry name" value="PhyH"/>
    <property type="match status" value="1"/>
</dbReference>
<dbReference type="AlphaFoldDB" id="A0A0W0HZX2"/>
<dbReference type="PANTHER" id="PTHR20883:SF48">
    <property type="entry name" value="ECTOINE DIOXYGENASE"/>
    <property type="match status" value="1"/>
</dbReference>
<evidence type="ECO:0000313" key="2">
    <source>
        <dbReference type="EMBL" id="KTB66469.1"/>
    </source>
</evidence>
<dbReference type="Gene3D" id="2.60.120.620">
    <property type="entry name" value="q2cbj1_9rhob like domain"/>
    <property type="match status" value="1"/>
</dbReference>
<keyword evidence="2" id="KW-0560">Oxidoreductase</keyword>
<dbReference type="GO" id="GO:0005506">
    <property type="term" value="F:iron ion binding"/>
    <property type="evidence" value="ECO:0007669"/>
    <property type="project" value="UniProtKB-ARBA"/>
</dbReference>
<dbReference type="EMBL" id="LKEF01000014">
    <property type="protein sequence ID" value="KTB66469.1"/>
    <property type="molecule type" value="Genomic_DNA"/>
</dbReference>
<keyword evidence="2" id="KW-0223">Dioxygenase</keyword>
<dbReference type="InterPro" id="IPR008775">
    <property type="entry name" value="Phytyl_CoA_dOase-like"/>
</dbReference>